<gene>
    <name evidence="1" type="ORF">AWB77_00205</name>
</gene>
<dbReference type="STRING" id="1777138.AWB77_00205"/>
<organism evidence="1 2">
    <name type="scientific">Caballeronia fortuita</name>
    <dbReference type="NCBI Taxonomy" id="1777138"/>
    <lineage>
        <taxon>Bacteria</taxon>
        <taxon>Pseudomonadati</taxon>
        <taxon>Pseudomonadota</taxon>
        <taxon>Betaproteobacteria</taxon>
        <taxon>Burkholderiales</taxon>
        <taxon>Burkholderiaceae</taxon>
        <taxon>Caballeronia</taxon>
    </lineage>
</organism>
<comment type="caution">
    <text evidence="1">The sequence shown here is derived from an EMBL/GenBank/DDBJ whole genome shotgun (WGS) entry which is preliminary data.</text>
</comment>
<protein>
    <submittedName>
        <fullName evidence="1">Uncharacterized protein</fullName>
    </submittedName>
</protein>
<name>A0A157Z4F8_9BURK</name>
<dbReference type="Proteomes" id="UP000054903">
    <property type="component" value="Unassembled WGS sequence"/>
</dbReference>
<reference evidence="1" key="1">
    <citation type="submission" date="2016-01" db="EMBL/GenBank/DDBJ databases">
        <authorList>
            <person name="Peeters C."/>
        </authorList>
    </citation>
    <scope>NUCLEOTIDE SEQUENCE</scope>
    <source>
        <strain evidence="1">LMG 29320</strain>
    </source>
</reference>
<sequence>MSAELVDSVKADSTIVVSKIAINDSIQLSLASCTELMRINVQDAYYLDKSAFSLLFYEAAAY</sequence>
<accession>A0A157Z4F8</accession>
<dbReference type="AlphaFoldDB" id="A0A157Z4F8"/>
<evidence type="ECO:0000313" key="1">
    <source>
        <dbReference type="EMBL" id="SAK40283.1"/>
    </source>
</evidence>
<evidence type="ECO:0000313" key="2">
    <source>
        <dbReference type="Proteomes" id="UP000054903"/>
    </source>
</evidence>
<proteinExistence type="predicted"/>
<dbReference type="EMBL" id="FCNX02000001">
    <property type="protein sequence ID" value="SAK40283.1"/>
    <property type="molecule type" value="Genomic_DNA"/>
</dbReference>
<keyword evidence="2" id="KW-1185">Reference proteome</keyword>